<keyword evidence="1" id="KW-0175">Coiled coil</keyword>
<feature type="region of interest" description="Disordered" evidence="2">
    <location>
        <begin position="1"/>
        <end position="90"/>
    </location>
</feature>
<feature type="region of interest" description="Disordered" evidence="2">
    <location>
        <begin position="160"/>
        <end position="215"/>
    </location>
</feature>
<reference evidence="3" key="1">
    <citation type="submission" date="2021-03" db="EMBL/GenBank/DDBJ databases">
        <authorList>
            <person name="Li Z."/>
            <person name="Yang C."/>
        </authorList>
    </citation>
    <scope>NUCLEOTIDE SEQUENCE</scope>
    <source>
        <strain evidence="3">Dzin_1.0</strain>
        <tissue evidence="3">Leaf</tissue>
    </source>
</reference>
<evidence type="ECO:0000256" key="1">
    <source>
        <dbReference type="SAM" id="Coils"/>
    </source>
</evidence>
<dbReference type="Proteomes" id="UP001085076">
    <property type="component" value="Miscellaneous, Linkage group lg01"/>
</dbReference>
<proteinExistence type="predicted"/>
<feature type="coiled-coil region" evidence="1">
    <location>
        <begin position="1017"/>
        <end position="1047"/>
    </location>
</feature>
<dbReference type="PANTHER" id="PTHR35707">
    <property type="entry name" value="OS06G0608100 PROTEIN"/>
    <property type="match status" value="1"/>
</dbReference>
<feature type="compositionally biased region" description="Polar residues" evidence="2">
    <location>
        <begin position="164"/>
        <end position="186"/>
    </location>
</feature>
<evidence type="ECO:0000313" key="3">
    <source>
        <dbReference type="EMBL" id="KAJ0989718.1"/>
    </source>
</evidence>
<dbReference type="EMBL" id="JAGGNH010000001">
    <property type="protein sequence ID" value="KAJ0989718.1"/>
    <property type="molecule type" value="Genomic_DNA"/>
</dbReference>
<comment type="caution">
    <text evidence="3">The sequence shown here is derived from an EMBL/GenBank/DDBJ whole genome shotgun (WGS) entry which is preliminary data.</text>
</comment>
<evidence type="ECO:0000313" key="4">
    <source>
        <dbReference type="Proteomes" id="UP001085076"/>
    </source>
</evidence>
<dbReference type="OrthoDB" id="1929367at2759"/>
<reference evidence="3" key="2">
    <citation type="journal article" date="2022" name="Hortic Res">
        <title>The genome of Dioscorea zingiberensis sheds light on the biosynthesis, origin and evolution of the medicinally important diosgenin saponins.</title>
        <authorList>
            <person name="Li Y."/>
            <person name="Tan C."/>
            <person name="Li Z."/>
            <person name="Guo J."/>
            <person name="Li S."/>
            <person name="Chen X."/>
            <person name="Wang C."/>
            <person name="Dai X."/>
            <person name="Yang H."/>
            <person name="Song W."/>
            <person name="Hou L."/>
            <person name="Xu J."/>
            <person name="Tong Z."/>
            <person name="Xu A."/>
            <person name="Yuan X."/>
            <person name="Wang W."/>
            <person name="Yang Q."/>
            <person name="Chen L."/>
            <person name="Sun Z."/>
            <person name="Wang K."/>
            <person name="Pan B."/>
            <person name="Chen J."/>
            <person name="Bao Y."/>
            <person name="Liu F."/>
            <person name="Qi X."/>
            <person name="Gang D.R."/>
            <person name="Wen J."/>
            <person name="Li J."/>
        </authorList>
    </citation>
    <scope>NUCLEOTIDE SEQUENCE</scope>
    <source>
        <strain evidence="3">Dzin_1.0</strain>
    </source>
</reference>
<name>A0A9D5HVC7_9LILI</name>
<gene>
    <name evidence="3" type="ORF">J5N97_008074</name>
</gene>
<sequence length="1293" mass="143621">MDQREAQSAGDLEEETVARKRARRVSFAETTAVHVFDRDEDFETPPESRPGGGEDTETGPVLGFPVYNSDSDDSRVSACEEDDEGEEQERFVRDMNSYSPGSAAGSVTSNDDENFFGPVSTSFIKTGRYSDSGMSDDNNHDITLDSATFSLHFRNIAQPDDRTANSAGSLKTPTEVSMPDDSSNFMVPTGLKKPLTHSKHSNGKIGGSASDSNNMSLIMENPNRYDYGKISPKLEALLAEVDRSIKPDSPNDSRVVISDHHRVEDADATNRRKEQVLTDGITEPCDEDANNSLGICPPDHFSPGIAMVQVENRTHVSDMSEGQPTHSFRNQVNLDAISSFSNNLPKHDTFQVGTEVVENRDMFSPKDTKSKTNMAQEADHVNHDSFRVKATGVENHSIFSPHSEHKVPQMKAAEGQQQILELESGMHTPKCAIQLFQSPVHESVSSIRAKRQQLFSDPVNASSREQVPSSIKMELERHSERILAIKSSISKFTVPETPKCIPHISFSREGKIPSRLEGYLGRIHDDSDRSQLGVSAVSRKENVNCASSKVGQEFSRELHSLETEILNDNQGLSLNETREIPGSTVRLAESTVSFQSPNSGINIKKQPAYRNQIGGLSSPNAYGSFRKHTTVEANESGLHLDSLSKTISSTELLGHDQPSTPKVDGTIHLSSALEVSSSNLTHFSIPNSSNRGKLQNLAAATDEAENGLCSFNSQKEVEISTNVCVGIHDKNFETRNFSSQLREKLYEKDLIASSHNFISEDDYKVAETTNKSVKCLALVTAEKASNKIDTYTSQSSKDMNSAECSSNQDTVLADDSIPEDHHQKFLPSPEPFSSKDVDKIQKKRRIDQVFTDKNHNNQISGTQKSPKILPEVVSNFSSFMLKNSVEGEYGASNFAVQEPIKHWADILSKVSGVTKQSFSPVVYNLEAKQKNHDPSGDMHQERLAEASTLQEMLAYERAKLQLKHVKLNQLHKKSQHCQSGIQECHKLKSILTQVRAHGTRAFQTKERSLFSISSNSESNNQEELRKLTSMRQELEMQDKKVNQLMKSFAASCKIEGNMDCDGIIKVVGEHLDRRERCRAIHQNLQLWELNKIESKYGQCDILLNYSNLLSQRFILKISPATSISMSNSLNNTNIEKKFPYMNVCTAFEFVFKAKDACRLVGLKSLQQQTLATSLLLGTLIDVLEEVQIARIQISNLISSTFHSHCSGQLELQLCFLNCKSGLKLSVNLNMTDLNCAIYPSELSQLEIKISEQQTTLPISIFDKVMAAVQRLQGGRTLVLRLCQRVSEVVQVSS</sequence>
<evidence type="ECO:0000256" key="2">
    <source>
        <dbReference type="SAM" id="MobiDB-lite"/>
    </source>
</evidence>
<protein>
    <submittedName>
        <fullName evidence="3">Uncharacterized protein</fullName>
    </submittedName>
</protein>
<dbReference type="PANTHER" id="PTHR35707:SF1">
    <property type="entry name" value="SPC7 KINETOCHORE PROTEIN DOMAIN-CONTAINING PROTEIN"/>
    <property type="match status" value="1"/>
</dbReference>
<organism evidence="3 4">
    <name type="scientific">Dioscorea zingiberensis</name>
    <dbReference type="NCBI Taxonomy" id="325984"/>
    <lineage>
        <taxon>Eukaryota</taxon>
        <taxon>Viridiplantae</taxon>
        <taxon>Streptophyta</taxon>
        <taxon>Embryophyta</taxon>
        <taxon>Tracheophyta</taxon>
        <taxon>Spermatophyta</taxon>
        <taxon>Magnoliopsida</taxon>
        <taxon>Liliopsida</taxon>
        <taxon>Dioscoreales</taxon>
        <taxon>Dioscoreaceae</taxon>
        <taxon>Dioscorea</taxon>
    </lineage>
</organism>
<keyword evidence="4" id="KW-1185">Reference proteome</keyword>
<accession>A0A9D5HVC7</accession>